<gene>
    <name evidence="8" type="ORF">FDO65_03535</name>
</gene>
<protein>
    <submittedName>
        <fullName evidence="8">Response regulator transcription factor</fullName>
    </submittedName>
</protein>
<evidence type="ECO:0000256" key="1">
    <source>
        <dbReference type="ARBA" id="ARBA00022553"/>
    </source>
</evidence>
<organism evidence="8 9">
    <name type="scientific">Nakamurella flava</name>
    <dbReference type="NCBI Taxonomy" id="2576308"/>
    <lineage>
        <taxon>Bacteria</taxon>
        <taxon>Bacillati</taxon>
        <taxon>Actinomycetota</taxon>
        <taxon>Actinomycetes</taxon>
        <taxon>Nakamurellales</taxon>
        <taxon>Nakamurellaceae</taxon>
        <taxon>Nakamurella</taxon>
    </lineage>
</organism>
<dbReference type="EMBL" id="SZZH01000001">
    <property type="protein sequence ID" value="TKV60762.1"/>
    <property type="molecule type" value="Genomic_DNA"/>
</dbReference>
<dbReference type="InterPro" id="IPR039420">
    <property type="entry name" value="WalR-like"/>
</dbReference>
<dbReference type="GO" id="GO:0000160">
    <property type="term" value="P:phosphorelay signal transduction system"/>
    <property type="evidence" value="ECO:0007669"/>
    <property type="project" value="InterPro"/>
</dbReference>
<dbReference type="CDD" id="cd06170">
    <property type="entry name" value="LuxR_C_like"/>
    <property type="match status" value="1"/>
</dbReference>
<reference evidence="8 9" key="1">
    <citation type="submission" date="2019-05" db="EMBL/GenBank/DDBJ databases">
        <title>Nakamurella sp. N5BH11, whole genome shotgun sequence.</title>
        <authorList>
            <person name="Tuo L."/>
        </authorList>
    </citation>
    <scope>NUCLEOTIDE SEQUENCE [LARGE SCALE GENOMIC DNA]</scope>
    <source>
        <strain evidence="8 9">N5BH11</strain>
    </source>
</reference>
<name>A0A4U6QKW3_9ACTN</name>
<feature type="domain" description="HTH luxR-type" evidence="6">
    <location>
        <begin position="145"/>
        <end position="216"/>
    </location>
</feature>
<accession>A0A4U6QKW3</accession>
<dbReference type="PROSITE" id="PS50110">
    <property type="entry name" value="RESPONSE_REGULATORY"/>
    <property type="match status" value="1"/>
</dbReference>
<dbReference type="SMART" id="SM00421">
    <property type="entry name" value="HTH_LUXR"/>
    <property type="match status" value="1"/>
</dbReference>
<feature type="modified residue" description="4-aspartylphosphate" evidence="5">
    <location>
        <position position="52"/>
    </location>
</feature>
<evidence type="ECO:0000256" key="3">
    <source>
        <dbReference type="ARBA" id="ARBA00023125"/>
    </source>
</evidence>
<dbReference type="InterPro" id="IPR058245">
    <property type="entry name" value="NreC/VraR/RcsB-like_REC"/>
</dbReference>
<dbReference type="Proteomes" id="UP000306985">
    <property type="component" value="Unassembled WGS sequence"/>
</dbReference>
<keyword evidence="9" id="KW-1185">Reference proteome</keyword>
<dbReference type="AlphaFoldDB" id="A0A4U6QKW3"/>
<keyword evidence="1 5" id="KW-0597">Phosphoprotein</keyword>
<comment type="caution">
    <text evidence="8">The sequence shown here is derived from an EMBL/GenBank/DDBJ whole genome shotgun (WGS) entry which is preliminary data.</text>
</comment>
<dbReference type="PANTHER" id="PTHR43214:SF24">
    <property type="entry name" value="TRANSCRIPTIONAL REGULATORY PROTEIN NARL-RELATED"/>
    <property type="match status" value="1"/>
</dbReference>
<dbReference type="SUPFAM" id="SSF52172">
    <property type="entry name" value="CheY-like"/>
    <property type="match status" value="1"/>
</dbReference>
<dbReference type="InterPro" id="IPR011006">
    <property type="entry name" value="CheY-like_superfamily"/>
</dbReference>
<evidence type="ECO:0000313" key="9">
    <source>
        <dbReference type="Proteomes" id="UP000306985"/>
    </source>
</evidence>
<proteinExistence type="predicted"/>
<keyword evidence="4" id="KW-0804">Transcription</keyword>
<dbReference type="PRINTS" id="PR00038">
    <property type="entry name" value="HTHLUXR"/>
</dbReference>
<dbReference type="Gene3D" id="3.40.50.2300">
    <property type="match status" value="1"/>
</dbReference>
<evidence type="ECO:0000259" key="7">
    <source>
        <dbReference type="PROSITE" id="PS50110"/>
    </source>
</evidence>
<dbReference type="RefSeq" id="WP_137448065.1">
    <property type="nucleotide sequence ID" value="NZ_SZZH01000001.1"/>
</dbReference>
<dbReference type="PANTHER" id="PTHR43214">
    <property type="entry name" value="TWO-COMPONENT RESPONSE REGULATOR"/>
    <property type="match status" value="1"/>
</dbReference>
<evidence type="ECO:0000259" key="6">
    <source>
        <dbReference type="PROSITE" id="PS50043"/>
    </source>
</evidence>
<evidence type="ECO:0000256" key="4">
    <source>
        <dbReference type="ARBA" id="ARBA00023163"/>
    </source>
</evidence>
<feature type="domain" description="Response regulatory" evidence="7">
    <location>
        <begin position="2"/>
        <end position="122"/>
    </location>
</feature>
<dbReference type="InterPro" id="IPR016032">
    <property type="entry name" value="Sig_transdc_resp-reg_C-effctor"/>
</dbReference>
<evidence type="ECO:0000313" key="8">
    <source>
        <dbReference type="EMBL" id="TKV60762.1"/>
    </source>
</evidence>
<dbReference type="InterPro" id="IPR000792">
    <property type="entry name" value="Tscrpt_reg_LuxR_C"/>
</dbReference>
<dbReference type="SUPFAM" id="SSF46894">
    <property type="entry name" value="C-terminal effector domain of the bipartite response regulators"/>
    <property type="match status" value="1"/>
</dbReference>
<keyword evidence="2" id="KW-0805">Transcription regulation</keyword>
<keyword evidence="3" id="KW-0238">DNA-binding</keyword>
<evidence type="ECO:0000256" key="2">
    <source>
        <dbReference type="ARBA" id="ARBA00023015"/>
    </source>
</evidence>
<dbReference type="GO" id="GO:0003677">
    <property type="term" value="F:DNA binding"/>
    <property type="evidence" value="ECO:0007669"/>
    <property type="project" value="UniProtKB-KW"/>
</dbReference>
<dbReference type="Pfam" id="PF00196">
    <property type="entry name" value="GerE"/>
    <property type="match status" value="1"/>
</dbReference>
<dbReference type="OrthoDB" id="9808843at2"/>
<sequence>MRVVIGEDEALLRHGLRLVLGSADIEVAGAAENADDLIRLTDEVRPDMVITDVRMPPTHTDEGMVAALHVARTYPDMAVVVLSQYVQRRYAIELLTEKRRGIGYLLKQRIADVDTFCGDLRRIAAGGAVIDPEVVAIMVARASHDDTAISRLTPRQHEVLTLVAQGRSNGAIAAELVITEKAVVQHTSRIYDALGLAADDDGHRRVQAVLKYLTRESA</sequence>
<dbReference type="PROSITE" id="PS50043">
    <property type="entry name" value="HTH_LUXR_2"/>
    <property type="match status" value="1"/>
</dbReference>
<dbReference type="CDD" id="cd17535">
    <property type="entry name" value="REC_NarL-like"/>
    <property type="match status" value="1"/>
</dbReference>
<dbReference type="Pfam" id="PF00072">
    <property type="entry name" value="Response_reg"/>
    <property type="match status" value="1"/>
</dbReference>
<dbReference type="InterPro" id="IPR001789">
    <property type="entry name" value="Sig_transdc_resp-reg_receiver"/>
</dbReference>
<evidence type="ECO:0000256" key="5">
    <source>
        <dbReference type="PROSITE-ProRule" id="PRU00169"/>
    </source>
</evidence>
<dbReference type="GO" id="GO:0006355">
    <property type="term" value="P:regulation of DNA-templated transcription"/>
    <property type="evidence" value="ECO:0007669"/>
    <property type="project" value="InterPro"/>
</dbReference>